<dbReference type="eggNOG" id="KOG1311">
    <property type="taxonomic scope" value="Eukaryota"/>
</dbReference>
<protein>
    <recommendedName>
        <fullName evidence="7">Palmitoyltransferase</fullName>
        <ecNumber evidence="7">2.3.1.225</ecNumber>
    </recommendedName>
</protein>
<evidence type="ECO:0000313" key="10">
    <source>
        <dbReference type="EMBL" id="EEC47823.1"/>
    </source>
</evidence>
<feature type="domain" description="Palmitoyltransferase DHHC" evidence="9">
    <location>
        <begin position="115"/>
        <end position="185"/>
    </location>
</feature>
<dbReference type="EC" id="2.3.1.225" evidence="7"/>
<keyword evidence="4 7" id="KW-1133">Transmembrane helix</keyword>
<reference evidence="10 11" key="1">
    <citation type="journal article" date="2008" name="Nature">
        <title>The Phaeodactylum genome reveals the evolutionary history of diatom genomes.</title>
        <authorList>
            <person name="Bowler C."/>
            <person name="Allen A.E."/>
            <person name="Badger J.H."/>
            <person name="Grimwood J."/>
            <person name="Jabbari K."/>
            <person name="Kuo A."/>
            <person name="Maheswari U."/>
            <person name="Martens C."/>
            <person name="Maumus F."/>
            <person name="Otillar R.P."/>
            <person name="Rayko E."/>
            <person name="Salamov A."/>
            <person name="Vandepoele K."/>
            <person name="Beszteri B."/>
            <person name="Gruber A."/>
            <person name="Heijde M."/>
            <person name="Katinka M."/>
            <person name="Mock T."/>
            <person name="Valentin K."/>
            <person name="Verret F."/>
            <person name="Berges J.A."/>
            <person name="Brownlee C."/>
            <person name="Cadoret J.P."/>
            <person name="Chiovitti A."/>
            <person name="Choi C.J."/>
            <person name="Coesel S."/>
            <person name="De Martino A."/>
            <person name="Detter J.C."/>
            <person name="Durkin C."/>
            <person name="Falciatore A."/>
            <person name="Fournet J."/>
            <person name="Haruta M."/>
            <person name="Huysman M.J."/>
            <person name="Jenkins B.D."/>
            <person name="Jiroutova K."/>
            <person name="Jorgensen R.E."/>
            <person name="Joubert Y."/>
            <person name="Kaplan A."/>
            <person name="Kroger N."/>
            <person name="Kroth P.G."/>
            <person name="La Roche J."/>
            <person name="Lindquist E."/>
            <person name="Lommer M."/>
            <person name="Martin-Jezequel V."/>
            <person name="Lopez P.J."/>
            <person name="Lucas S."/>
            <person name="Mangogna M."/>
            <person name="McGinnis K."/>
            <person name="Medlin L.K."/>
            <person name="Montsant A."/>
            <person name="Oudot-Le Secq M.P."/>
            <person name="Napoli C."/>
            <person name="Obornik M."/>
            <person name="Parker M.S."/>
            <person name="Petit J.L."/>
            <person name="Porcel B.M."/>
            <person name="Poulsen N."/>
            <person name="Robison M."/>
            <person name="Rychlewski L."/>
            <person name="Rynearson T.A."/>
            <person name="Schmutz J."/>
            <person name="Shapiro H."/>
            <person name="Siaut M."/>
            <person name="Stanley M."/>
            <person name="Sussman M.R."/>
            <person name="Taylor A.R."/>
            <person name="Vardi A."/>
            <person name="von Dassow P."/>
            <person name="Vyverman W."/>
            <person name="Willis A."/>
            <person name="Wyrwicz L.S."/>
            <person name="Rokhsar D.S."/>
            <person name="Weissenbach J."/>
            <person name="Armbrust E.V."/>
            <person name="Green B.R."/>
            <person name="Van de Peer Y."/>
            <person name="Grigoriev I.V."/>
        </authorList>
    </citation>
    <scope>NUCLEOTIDE SEQUENCE [LARGE SCALE GENOMIC DNA]</scope>
    <source>
        <strain evidence="10 11">CCAP 1055/1</strain>
    </source>
</reference>
<dbReference type="PANTHER" id="PTHR22883">
    <property type="entry name" value="ZINC FINGER DHHC DOMAIN CONTAINING PROTEIN"/>
    <property type="match status" value="1"/>
</dbReference>
<dbReference type="Pfam" id="PF01529">
    <property type="entry name" value="DHHC"/>
    <property type="match status" value="1"/>
</dbReference>
<evidence type="ECO:0000256" key="7">
    <source>
        <dbReference type="RuleBase" id="RU079119"/>
    </source>
</evidence>
<dbReference type="RefSeq" id="XP_002180415.1">
    <property type="nucleotide sequence ID" value="XM_002180379.1"/>
</dbReference>
<comment type="similarity">
    <text evidence="7">Belongs to the DHHC palmitoyltransferase family.</text>
</comment>
<comment type="subcellular location">
    <subcellularLocation>
        <location evidence="1">Membrane</location>
        <topology evidence="1">Multi-pass membrane protein</topology>
    </subcellularLocation>
</comment>
<evidence type="ECO:0000256" key="3">
    <source>
        <dbReference type="ARBA" id="ARBA00022692"/>
    </source>
</evidence>
<dbReference type="GO" id="GO:0016020">
    <property type="term" value="C:membrane"/>
    <property type="evidence" value="ECO:0007669"/>
    <property type="project" value="UniProtKB-SubCell"/>
</dbReference>
<dbReference type="AlphaFoldDB" id="B7G050"/>
<feature type="transmembrane region" description="Helical" evidence="7">
    <location>
        <begin position="245"/>
        <end position="264"/>
    </location>
</feature>
<dbReference type="HOGENOM" id="CLU_632350_0_0_1"/>
<sequence length="434" mass="48096">MAGRNDVCGLVGTSFTAKRWLSLDICGFLGITLSWGVHAYALYVLGAYTIENSLASTVVFFSLYIPIALLALSSLYMAWTTDPGAVPLGARPLTIVRRANSGALSTARSQARGTRRCPKCHDNYKPPRAHHDSVTGRCVVKFDHFCPWVGNAVGAMNHKYFCLFLLYTCLACLTSLLLLLLRVIHCGYVRVIEEHEGGGASSSTGQTSSHEEALPAEPEKFFRPLHRFLDEDNDTEFLFAECNDFYSSHWVLGLVIVSLVFLVFTCSMGCEQMEAIETGQSKIARMKMRVGQTGTEFSRVTEGFNEMFGGSSPRVAWHWFNPWQGVRYPRGMEKVVLGYDWDVTFTATPYQEDAVASVELQGMEGGREVQAEAAHVTPPDTAPPIPSTVVTQDVEMVRHTSDISVQSNDENNSGRERISRRKPSPVAYDKHTIV</sequence>
<keyword evidence="6 7" id="KW-0012">Acyltransferase</keyword>
<dbReference type="EMBL" id="CM000612">
    <property type="protein sequence ID" value="EEC47823.1"/>
    <property type="molecule type" value="Genomic_DNA"/>
</dbReference>
<feature type="transmembrane region" description="Helical" evidence="7">
    <location>
        <begin position="57"/>
        <end position="79"/>
    </location>
</feature>
<organism evidence="10 11">
    <name type="scientific">Phaeodactylum tricornutum (strain CCAP 1055/1)</name>
    <dbReference type="NCBI Taxonomy" id="556484"/>
    <lineage>
        <taxon>Eukaryota</taxon>
        <taxon>Sar</taxon>
        <taxon>Stramenopiles</taxon>
        <taxon>Ochrophyta</taxon>
        <taxon>Bacillariophyta</taxon>
        <taxon>Bacillariophyceae</taxon>
        <taxon>Bacillariophycidae</taxon>
        <taxon>Naviculales</taxon>
        <taxon>Phaeodactylaceae</taxon>
        <taxon>Phaeodactylum</taxon>
    </lineage>
</organism>
<keyword evidence="3 7" id="KW-0812">Transmembrane</keyword>
<evidence type="ECO:0000256" key="4">
    <source>
        <dbReference type="ARBA" id="ARBA00022989"/>
    </source>
</evidence>
<keyword evidence="11" id="KW-1185">Reference proteome</keyword>
<name>B7G050_PHATC</name>
<dbReference type="InterPro" id="IPR001594">
    <property type="entry name" value="Palmitoyltrfase_DHHC"/>
</dbReference>
<reference evidence="11" key="2">
    <citation type="submission" date="2008-08" db="EMBL/GenBank/DDBJ databases">
        <authorList>
            <consortium name="Diatom Consortium"/>
            <person name="Grigoriev I."/>
            <person name="Grimwood J."/>
            <person name="Kuo A."/>
            <person name="Otillar R.P."/>
            <person name="Salamov A."/>
            <person name="Detter J.C."/>
            <person name="Lindquist E."/>
            <person name="Shapiro H."/>
            <person name="Lucas S."/>
            <person name="Glavina del Rio T."/>
            <person name="Pitluck S."/>
            <person name="Rokhsar D."/>
            <person name="Bowler C."/>
        </authorList>
    </citation>
    <scope>GENOME REANNOTATION</scope>
    <source>
        <strain evidence="11">CCAP 1055/1</strain>
    </source>
</reference>
<evidence type="ECO:0000256" key="6">
    <source>
        <dbReference type="ARBA" id="ARBA00023315"/>
    </source>
</evidence>
<dbReference type="GO" id="GO:0006612">
    <property type="term" value="P:protein targeting to membrane"/>
    <property type="evidence" value="ECO:0007669"/>
    <property type="project" value="TreeGrafter"/>
</dbReference>
<dbReference type="Proteomes" id="UP000000759">
    <property type="component" value="Chromosome 9"/>
</dbReference>
<evidence type="ECO:0000313" key="11">
    <source>
        <dbReference type="Proteomes" id="UP000000759"/>
    </source>
</evidence>
<evidence type="ECO:0000256" key="2">
    <source>
        <dbReference type="ARBA" id="ARBA00022679"/>
    </source>
</evidence>
<dbReference type="GO" id="GO:0019706">
    <property type="term" value="F:protein-cysteine S-palmitoyltransferase activity"/>
    <property type="evidence" value="ECO:0007669"/>
    <property type="project" value="UniProtKB-EC"/>
</dbReference>
<keyword evidence="5 7" id="KW-0472">Membrane</keyword>
<dbReference type="KEGG" id="pti:PHATRDRAFT_46123"/>
<feature type="transmembrane region" description="Helical" evidence="7">
    <location>
        <begin position="158"/>
        <end position="181"/>
    </location>
</feature>
<evidence type="ECO:0000256" key="8">
    <source>
        <dbReference type="SAM" id="MobiDB-lite"/>
    </source>
</evidence>
<accession>B7G050</accession>
<gene>
    <name evidence="10" type="ORF">PHATRDRAFT_46123</name>
</gene>
<evidence type="ECO:0000259" key="9">
    <source>
        <dbReference type="Pfam" id="PF01529"/>
    </source>
</evidence>
<dbReference type="STRING" id="556484.B7G050"/>
<dbReference type="InterPro" id="IPR039859">
    <property type="entry name" value="PFA4/ZDH16/20/ERF2-like"/>
</dbReference>
<feature type="compositionally biased region" description="Polar residues" evidence="8">
    <location>
        <begin position="402"/>
        <end position="411"/>
    </location>
</feature>
<dbReference type="PaxDb" id="2850-Phatr46123"/>
<feature type="transmembrane region" description="Helical" evidence="7">
    <location>
        <begin position="20"/>
        <end position="45"/>
    </location>
</feature>
<proteinExistence type="inferred from homology"/>
<evidence type="ECO:0000256" key="1">
    <source>
        <dbReference type="ARBA" id="ARBA00004141"/>
    </source>
</evidence>
<dbReference type="GO" id="GO:0005783">
    <property type="term" value="C:endoplasmic reticulum"/>
    <property type="evidence" value="ECO:0007669"/>
    <property type="project" value="TreeGrafter"/>
</dbReference>
<dbReference type="GO" id="GO:0005794">
    <property type="term" value="C:Golgi apparatus"/>
    <property type="evidence" value="ECO:0007669"/>
    <property type="project" value="TreeGrafter"/>
</dbReference>
<dbReference type="InParanoid" id="B7G050"/>
<feature type="region of interest" description="Disordered" evidence="8">
    <location>
        <begin position="400"/>
        <end position="434"/>
    </location>
</feature>
<feature type="region of interest" description="Disordered" evidence="8">
    <location>
        <begin position="368"/>
        <end position="387"/>
    </location>
</feature>
<dbReference type="PANTHER" id="PTHR22883:SF405">
    <property type="entry name" value="PALMITOYLTRANSFERASE"/>
    <property type="match status" value="1"/>
</dbReference>
<keyword evidence="2 7" id="KW-0808">Transferase</keyword>
<comment type="domain">
    <text evidence="7">The DHHC domain is required for palmitoyltransferase activity.</text>
</comment>
<comment type="catalytic activity">
    <reaction evidence="7">
        <text>L-cysteinyl-[protein] + hexadecanoyl-CoA = S-hexadecanoyl-L-cysteinyl-[protein] + CoA</text>
        <dbReference type="Rhea" id="RHEA:36683"/>
        <dbReference type="Rhea" id="RHEA-COMP:10131"/>
        <dbReference type="Rhea" id="RHEA-COMP:11032"/>
        <dbReference type="ChEBI" id="CHEBI:29950"/>
        <dbReference type="ChEBI" id="CHEBI:57287"/>
        <dbReference type="ChEBI" id="CHEBI:57379"/>
        <dbReference type="ChEBI" id="CHEBI:74151"/>
        <dbReference type="EC" id="2.3.1.225"/>
    </reaction>
</comment>
<evidence type="ECO:0000256" key="5">
    <source>
        <dbReference type="ARBA" id="ARBA00023136"/>
    </source>
</evidence>
<dbReference type="GeneID" id="7201350"/>
<dbReference type="PROSITE" id="PS50216">
    <property type="entry name" value="DHHC"/>
    <property type="match status" value="1"/>
</dbReference>
<dbReference type="OrthoDB" id="331948at2759"/>